<dbReference type="EMBL" id="VTTN01000007">
    <property type="protein sequence ID" value="KAA0594928.1"/>
    <property type="molecule type" value="Genomic_DNA"/>
</dbReference>
<keyword evidence="5 8" id="KW-0812">Transmembrane</keyword>
<keyword evidence="11" id="KW-1185">Reference proteome</keyword>
<feature type="transmembrane region" description="Helical" evidence="8">
    <location>
        <begin position="85"/>
        <end position="105"/>
    </location>
</feature>
<keyword evidence="6 8" id="KW-1133">Transmembrane helix</keyword>
<dbReference type="GO" id="GO:0043190">
    <property type="term" value="C:ATP-binding cassette (ABC) transporter complex"/>
    <property type="evidence" value="ECO:0007669"/>
    <property type="project" value="InterPro"/>
</dbReference>
<evidence type="ECO:0000256" key="8">
    <source>
        <dbReference type="RuleBase" id="RU363032"/>
    </source>
</evidence>
<comment type="caution">
    <text evidence="10">The sequence shown here is derived from an EMBL/GenBank/DDBJ whole genome shotgun (WGS) entry which is preliminary data.</text>
</comment>
<gene>
    <name evidence="10" type="ORF">FZ942_19190</name>
</gene>
<dbReference type="AlphaFoldDB" id="A0A5A9GKF2"/>
<proteinExistence type="inferred from homology"/>
<dbReference type="GO" id="GO:0006865">
    <property type="term" value="P:amino acid transport"/>
    <property type="evidence" value="ECO:0007669"/>
    <property type="project" value="TreeGrafter"/>
</dbReference>
<dbReference type="PROSITE" id="PS50928">
    <property type="entry name" value="ABC_TM1"/>
    <property type="match status" value="1"/>
</dbReference>
<dbReference type="Gene3D" id="1.10.3720.10">
    <property type="entry name" value="MetI-like"/>
    <property type="match status" value="1"/>
</dbReference>
<name>A0A5A9GKF2_AZOLI</name>
<dbReference type="InterPro" id="IPR010065">
    <property type="entry name" value="AA_ABC_transptr_permease_3TM"/>
</dbReference>
<dbReference type="InterPro" id="IPR035906">
    <property type="entry name" value="MetI-like_sf"/>
</dbReference>
<protein>
    <submittedName>
        <fullName evidence="10">Amino acid ABC transporter permease</fullName>
    </submittedName>
</protein>
<dbReference type="RefSeq" id="WP_149232685.1">
    <property type="nucleotide sequence ID" value="NZ_JALJXJ010000010.1"/>
</dbReference>
<evidence type="ECO:0000256" key="1">
    <source>
        <dbReference type="ARBA" id="ARBA00004429"/>
    </source>
</evidence>
<dbReference type="NCBIfam" id="TIGR01726">
    <property type="entry name" value="HEQRo_perm_3TM"/>
    <property type="match status" value="1"/>
</dbReference>
<evidence type="ECO:0000256" key="2">
    <source>
        <dbReference type="ARBA" id="ARBA00010072"/>
    </source>
</evidence>
<evidence type="ECO:0000256" key="3">
    <source>
        <dbReference type="ARBA" id="ARBA00022448"/>
    </source>
</evidence>
<comment type="subcellular location">
    <subcellularLocation>
        <location evidence="1">Cell inner membrane</location>
        <topology evidence="1">Multi-pass membrane protein</topology>
    </subcellularLocation>
    <subcellularLocation>
        <location evidence="8">Cell membrane</location>
        <topology evidence="8">Multi-pass membrane protein</topology>
    </subcellularLocation>
</comment>
<organism evidence="10 11">
    <name type="scientific">Azospirillum lipoferum</name>
    <dbReference type="NCBI Taxonomy" id="193"/>
    <lineage>
        <taxon>Bacteria</taxon>
        <taxon>Pseudomonadati</taxon>
        <taxon>Pseudomonadota</taxon>
        <taxon>Alphaproteobacteria</taxon>
        <taxon>Rhodospirillales</taxon>
        <taxon>Azospirillaceae</taxon>
        <taxon>Azospirillum</taxon>
    </lineage>
</organism>
<dbReference type="PANTHER" id="PTHR30614">
    <property type="entry name" value="MEMBRANE COMPONENT OF AMINO ACID ABC TRANSPORTER"/>
    <property type="match status" value="1"/>
</dbReference>
<dbReference type="InterPro" id="IPR000515">
    <property type="entry name" value="MetI-like"/>
</dbReference>
<comment type="similarity">
    <text evidence="2">Belongs to the binding-protein-dependent transport system permease family. HisMQ subfamily.</text>
</comment>
<dbReference type="InterPro" id="IPR043429">
    <property type="entry name" value="ArtM/GltK/GlnP/TcyL/YhdX-like"/>
</dbReference>
<feature type="transmembrane region" description="Helical" evidence="8">
    <location>
        <begin position="20"/>
        <end position="41"/>
    </location>
</feature>
<evidence type="ECO:0000313" key="10">
    <source>
        <dbReference type="EMBL" id="KAA0594928.1"/>
    </source>
</evidence>
<feature type="transmembrane region" description="Helical" evidence="8">
    <location>
        <begin position="53"/>
        <end position="73"/>
    </location>
</feature>
<evidence type="ECO:0000256" key="4">
    <source>
        <dbReference type="ARBA" id="ARBA00022475"/>
    </source>
</evidence>
<dbReference type="OrthoDB" id="9814550at2"/>
<evidence type="ECO:0000256" key="5">
    <source>
        <dbReference type="ARBA" id="ARBA00022692"/>
    </source>
</evidence>
<dbReference type="Pfam" id="PF00528">
    <property type="entry name" value="BPD_transp_1"/>
    <property type="match status" value="1"/>
</dbReference>
<evidence type="ECO:0000256" key="6">
    <source>
        <dbReference type="ARBA" id="ARBA00022989"/>
    </source>
</evidence>
<keyword evidence="4" id="KW-1003">Cell membrane</keyword>
<dbReference type="Proteomes" id="UP000324927">
    <property type="component" value="Unassembled WGS sequence"/>
</dbReference>
<evidence type="ECO:0000256" key="7">
    <source>
        <dbReference type="ARBA" id="ARBA00023136"/>
    </source>
</evidence>
<dbReference type="GO" id="GO:0022857">
    <property type="term" value="F:transmembrane transporter activity"/>
    <property type="evidence" value="ECO:0007669"/>
    <property type="project" value="InterPro"/>
</dbReference>
<dbReference type="SUPFAM" id="SSF161098">
    <property type="entry name" value="MetI-like"/>
    <property type="match status" value="1"/>
</dbReference>
<dbReference type="CDD" id="cd06261">
    <property type="entry name" value="TM_PBP2"/>
    <property type="match status" value="1"/>
</dbReference>
<reference evidence="10 11" key="1">
    <citation type="submission" date="2019-08" db="EMBL/GenBank/DDBJ databases">
        <authorList>
            <person name="Grouzdev D."/>
            <person name="Tikhonova E."/>
            <person name="Kravchenko I."/>
        </authorList>
    </citation>
    <scope>NUCLEOTIDE SEQUENCE [LARGE SCALE GENOMIC DNA]</scope>
    <source>
        <strain evidence="10 11">59b</strain>
    </source>
</reference>
<keyword evidence="7 8" id="KW-0472">Membrane</keyword>
<evidence type="ECO:0000313" key="11">
    <source>
        <dbReference type="Proteomes" id="UP000324927"/>
    </source>
</evidence>
<keyword evidence="3 8" id="KW-0813">Transport</keyword>
<feature type="transmembrane region" description="Helical" evidence="8">
    <location>
        <begin position="142"/>
        <end position="169"/>
    </location>
</feature>
<sequence length="217" mass="23194">MGNSFGLGELGFLIQGLKWTVLLAAIAFIGGGIGGLGVALARTSTSWGLRRAMAGYIAVFQGTPLLMQLFVIYYGLGLIGLTLPAWLAVAIAFTLHASAFLGEIWRGAIEALPKGQFEAARALGLHYVPQMRDVILPQALRIALPATVGFLVQLIKGTSLAAIVGFIELARAGQIVSNQTYAPLFVFTVVGAIYFALCWPLSLYGMHIENRISRTAR</sequence>
<evidence type="ECO:0000259" key="9">
    <source>
        <dbReference type="PROSITE" id="PS50928"/>
    </source>
</evidence>
<dbReference type="PANTHER" id="PTHR30614:SF34">
    <property type="entry name" value="BLR6398 PROTEIN"/>
    <property type="match status" value="1"/>
</dbReference>
<feature type="transmembrane region" description="Helical" evidence="8">
    <location>
        <begin position="181"/>
        <end position="204"/>
    </location>
</feature>
<accession>A0A5A9GKF2</accession>
<feature type="domain" description="ABC transmembrane type-1" evidence="9">
    <location>
        <begin position="17"/>
        <end position="205"/>
    </location>
</feature>